<proteinExistence type="predicted"/>
<feature type="compositionally biased region" description="Polar residues" evidence="2">
    <location>
        <begin position="92"/>
        <end position="107"/>
    </location>
</feature>
<feature type="region of interest" description="Disordered" evidence="2">
    <location>
        <begin position="1185"/>
        <end position="1205"/>
    </location>
</feature>
<dbReference type="PROSITE" id="PS50003">
    <property type="entry name" value="PH_DOMAIN"/>
    <property type="match status" value="1"/>
</dbReference>
<accession>A8Q4P3</accession>
<evidence type="ECO:0000256" key="1">
    <source>
        <dbReference type="ARBA" id="ARBA00022658"/>
    </source>
</evidence>
<feature type="region of interest" description="Disordered" evidence="2">
    <location>
        <begin position="1"/>
        <end position="24"/>
    </location>
</feature>
<dbReference type="OMA" id="EHYLLCY"/>
<evidence type="ECO:0000259" key="4">
    <source>
        <dbReference type="PROSITE" id="PS50010"/>
    </source>
</evidence>
<dbReference type="SMART" id="SM00233">
    <property type="entry name" value="PH"/>
    <property type="match status" value="1"/>
</dbReference>
<dbReference type="EMBL" id="AAYY01000009">
    <property type="protein sequence ID" value="EDP42998.1"/>
    <property type="molecule type" value="Genomic_DNA"/>
</dbReference>
<dbReference type="PROSITE" id="PS50010">
    <property type="entry name" value="DH_2"/>
    <property type="match status" value="1"/>
</dbReference>
<dbReference type="PANTHER" id="PTHR46572:SF1">
    <property type="entry name" value="RHO1 GUANINE NUCLEOTIDE EXCHANGE FACTOR TUS1"/>
    <property type="match status" value="1"/>
</dbReference>
<feature type="domain" description="PH" evidence="3">
    <location>
        <begin position="685"/>
        <end position="814"/>
    </location>
</feature>
<dbReference type="Pfam" id="PF00621">
    <property type="entry name" value="RhoGEF"/>
    <property type="match status" value="1"/>
</dbReference>
<dbReference type="GeneID" id="5854517"/>
<feature type="domain" description="CNH" evidence="5">
    <location>
        <begin position="851"/>
        <end position="1148"/>
    </location>
</feature>
<gene>
    <name evidence="6" type="ORF">MGL_2594</name>
</gene>
<feature type="compositionally biased region" description="Low complexity" evidence="2">
    <location>
        <begin position="36"/>
        <end position="55"/>
    </location>
</feature>
<dbReference type="Pfam" id="PF00780">
    <property type="entry name" value="CNH"/>
    <property type="match status" value="1"/>
</dbReference>
<reference evidence="6 7" key="1">
    <citation type="journal article" date="2007" name="Proc. Natl. Acad. Sci. U.S.A.">
        <title>Dandruff-associated Malassezia genomes reveal convergent and divergent virulence traits shared with plant and human fungal pathogens.</title>
        <authorList>
            <person name="Xu J."/>
            <person name="Saunders C.W."/>
            <person name="Hu P."/>
            <person name="Grant R.A."/>
            <person name="Boekhout T."/>
            <person name="Kuramae E.E."/>
            <person name="Kronstad J.W."/>
            <person name="Deangelis Y.M."/>
            <person name="Reeder N.L."/>
            <person name="Johnstone K.R."/>
            <person name="Leland M."/>
            <person name="Fieno A.M."/>
            <person name="Begley W.M."/>
            <person name="Sun Y."/>
            <person name="Lacey M.P."/>
            <person name="Chaudhary T."/>
            <person name="Keough T."/>
            <person name="Chu L."/>
            <person name="Sears R."/>
            <person name="Yuan B."/>
            <person name="Dawson T.L.Jr."/>
        </authorList>
    </citation>
    <scope>NUCLEOTIDE SEQUENCE [LARGE SCALE GENOMIC DNA]</scope>
    <source>
        <strain evidence="7">ATCC MYA-4612 / CBS 7966</strain>
    </source>
</reference>
<evidence type="ECO:0000259" key="5">
    <source>
        <dbReference type="PROSITE" id="PS50219"/>
    </source>
</evidence>
<dbReference type="GO" id="GO:0005085">
    <property type="term" value="F:guanyl-nucleotide exchange factor activity"/>
    <property type="evidence" value="ECO:0007669"/>
    <property type="project" value="UniProtKB-KW"/>
</dbReference>
<evidence type="ECO:0000256" key="2">
    <source>
        <dbReference type="SAM" id="MobiDB-lite"/>
    </source>
</evidence>
<dbReference type="OrthoDB" id="2272012at2759"/>
<feature type="compositionally biased region" description="Low complexity" evidence="2">
    <location>
        <begin position="13"/>
        <end position="22"/>
    </location>
</feature>
<feature type="compositionally biased region" description="Low complexity" evidence="2">
    <location>
        <begin position="74"/>
        <end position="86"/>
    </location>
</feature>
<dbReference type="Proteomes" id="UP000008837">
    <property type="component" value="Unassembled WGS sequence"/>
</dbReference>
<dbReference type="InterPro" id="IPR052233">
    <property type="entry name" value="Rho-type_GEFs"/>
</dbReference>
<dbReference type="SMART" id="SM00325">
    <property type="entry name" value="RhoGEF"/>
    <property type="match status" value="1"/>
</dbReference>
<protein>
    <recommendedName>
        <fullName evidence="8">DH domain-containing protein</fullName>
    </recommendedName>
</protein>
<dbReference type="CDD" id="cd00160">
    <property type="entry name" value="RhoGEF"/>
    <property type="match status" value="1"/>
</dbReference>
<dbReference type="InterPro" id="IPR011993">
    <property type="entry name" value="PH-like_dom_sf"/>
</dbReference>
<dbReference type="Gene3D" id="1.20.900.10">
    <property type="entry name" value="Dbl homology (DH) domain"/>
    <property type="match status" value="1"/>
</dbReference>
<dbReference type="VEuPathDB" id="FungiDB:MGL_2594"/>
<evidence type="ECO:0000313" key="7">
    <source>
        <dbReference type="Proteomes" id="UP000008837"/>
    </source>
</evidence>
<organism evidence="6 7">
    <name type="scientific">Malassezia globosa (strain ATCC MYA-4612 / CBS 7966)</name>
    <name type="common">Dandruff-associated fungus</name>
    <dbReference type="NCBI Taxonomy" id="425265"/>
    <lineage>
        <taxon>Eukaryota</taxon>
        <taxon>Fungi</taxon>
        <taxon>Dikarya</taxon>
        <taxon>Basidiomycota</taxon>
        <taxon>Ustilaginomycotina</taxon>
        <taxon>Malasseziomycetes</taxon>
        <taxon>Malasseziales</taxon>
        <taxon>Malasseziaceae</taxon>
        <taxon>Malassezia</taxon>
    </lineage>
</organism>
<name>A8Q4P3_MALGO</name>
<dbReference type="SMART" id="SM00036">
    <property type="entry name" value="CNH"/>
    <property type="match status" value="1"/>
</dbReference>
<evidence type="ECO:0000313" key="6">
    <source>
        <dbReference type="EMBL" id="EDP42998.1"/>
    </source>
</evidence>
<dbReference type="InterPro" id="IPR035899">
    <property type="entry name" value="DBL_dom_sf"/>
</dbReference>
<dbReference type="KEGG" id="mgl:MGL_2594"/>
<keyword evidence="7" id="KW-1185">Reference proteome</keyword>
<dbReference type="STRING" id="425265.A8Q4P3"/>
<dbReference type="InterPro" id="IPR000219">
    <property type="entry name" value="DH_dom"/>
</dbReference>
<keyword evidence="1" id="KW-0344">Guanine-nucleotide releasing factor</keyword>
<dbReference type="InterPro" id="IPR001180">
    <property type="entry name" value="CNH_dom"/>
</dbReference>
<evidence type="ECO:0000259" key="3">
    <source>
        <dbReference type="PROSITE" id="PS50003"/>
    </source>
</evidence>
<feature type="compositionally biased region" description="Basic and acidic residues" evidence="2">
    <location>
        <begin position="161"/>
        <end position="175"/>
    </location>
</feature>
<dbReference type="SUPFAM" id="SSF48065">
    <property type="entry name" value="DBL homology domain (DH-domain)"/>
    <property type="match status" value="1"/>
</dbReference>
<dbReference type="InParanoid" id="A8Q4P3"/>
<dbReference type="InterPro" id="IPR001849">
    <property type="entry name" value="PH_domain"/>
</dbReference>
<dbReference type="RefSeq" id="XP_001730212.1">
    <property type="nucleotide sequence ID" value="XM_001730160.1"/>
</dbReference>
<feature type="region of interest" description="Disordered" evidence="2">
    <location>
        <begin position="157"/>
        <end position="200"/>
    </location>
</feature>
<dbReference type="SUPFAM" id="SSF50729">
    <property type="entry name" value="PH domain-like"/>
    <property type="match status" value="1"/>
</dbReference>
<sequence length="1205" mass="134530">MNPFVRTEHALASSPSSTETSSIDALVDEIQQALGTSTSSISSNALASRSSSISSVRRRPLPQTPHPNEKTRHSFSVPSPPQSSFSRIPRPQTAQHISMEETSISTPPLSPRATVKNAYSLATAQAHAEAIAKAANPSAAAAPTAPDDFAAVASSPQRIPLDVRPEGSCSQRRDSQSSQSVWEQIQRRSFSRRDSQDSILPEYSHHTDSHAYAHVMSLQGTCVDLSSLSQVAHLLSSIIERKPLIKGSVVYPLSFTGRTLITTLASMITQYVQVSPRLHVETGMLDPVAQRIALDIARTLKTQLFIHEADWEEHEITNDVAGVYMLYSDSLSGNKESSHASTLRGVSTHLFVRSDAVHVALSATAAVACASVAERDLPSGILTPLTQCYSPTCLWSNGRACYSPSCPRRGRGFPSMIQDHEQPIETVGAKAWVELMPKDIVLTLPREEVKRQNAIHEFVQKEEVFLHDLQLLRMFADRLRSLANPMQPGLPGDAPLVGAALDVFIHEVFGNLDQLLPLIAQFVDELHERQREQGPVVQTIGDVVTRAALDWSCEYTAYVAHYPAALGRLKSEAESNARMQRFIDDCRRHPAAARLPLDTFLFRPPARLQRYHLHLESVLKYTSEYSDDRDALKLAIEVLDEQCLIAQSQVKQTEDHLQVRDYARVLATKRYDDNVDMDLTDPRRQLVHHSRVFRRPDNFEFEWTELVAILFDNYFVLAKRKPNLDCSNASSSLRTKLVINRKPIPTFCLDMSGFDMVPVSRSSVNRYLLPSQVNEMFPFVVTHRFHTNQQPMTLYATSSEERDKWRTALQVLRCDRLPPLYNQCDLSGTAFSTKLEPSETYAFVKDAPWTRSHVTCATTWLWRDHIKLLAIGTTDGVWIGRYAEPRTLRKVLHMKGVMQCAVLTPYRRFLVLADKTLIAYDLEALVPSGQAVPSVAPIRLDGARDVSFFSLGYVWGALHLVYAKRKTTETSVRILALQTSTKSDSSGHASLKGFHLVHKFYVYPEATQIQCISDGFIVSAPRAVYTYRLGSTSLTPLLAQRQRDERAHSLLKQWEGSQPLGVFHVPELNCWLACFDRGACFVNEAGLIVCPDRSFLWEVTMDSAAYYKGHVFACSPTLLEVHEAKSGRLVHLSEGHHMRLLLHTSTDQTLPIPPILLETIPTATPLVDVQRVVALHRLAENKASQVQQDIPGDSAEEGRSTSNLV</sequence>
<dbReference type="PANTHER" id="PTHR46572">
    <property type="entry name" value="RHO1 GDP-GTP EXCHANGE PROTEIN 1-RELATED"/>
    <property type="match status" value="1"/>
</dbReference>
<feature type="region of interest" description="Disordered" evidence="2">
    <location>
        <begin position="36"/>
        <end position="111"/>
    </location>
</feature>
<dbReference type="PROSITE" id="PS50219">
    <property type="entry name" value="CNH"/>
    <property type="match status" value="1"/>
</dbReference>
<feature type="domain" description="DH" evidence="4">
    <location>
        <begin position="450"/>
        <end position="641"/>
    </location>
</feature>
<dbReference type="AlphaFoldDB" id="A8Q4P3"/>
<comment type="caution">
    <text evidence="6">The sequence shown here is derived from an EMBL/GenBank/DDBJ whole genome shotgun (WGS) entry which is preliminary data.</text>
</comment>
<evidence type="ECO:0008006" key="8">
    <source>
        <dbReference type="Google" id="ProtNLM"/>
    </source>
</evidence>
<dbReference type="Gene3D" id="2.30.29.30">
    <property type="entry name" value="Pleckstrin-homology domain (PH domain)/Phosphotyrosine-binding domain (PTB)"/>
    <property type="match status" value="1"/>
</dbReference>